<evidence type="ECO:0000313" key="2">
    <source>
        <dbReference type="EMBL" id="KAF5826371.1"/>
    </source>
</evidence>
<proteinExistence type="predicted"/>
<dbReference type="Proteomes" id="UP000815325">
    <property type="component" value="Unassembled WGS sequence"/>
</dbReference>
<evidence type="ECO:0000256" key="1">
    <source>
        <dbReference type="SAM" id="SignalP"/>
    </source>
</evidence>
<gene>
    <name evidence="2" type="ORF">DUNSADRAFT_3385</name>
</gene>
<evidence type="ECO:0000313" key="3">
    <source>
        <dbReference type="Proteomes" id="UP000815325"/>
    </source>
</evidence>
<protein>
    <recommendedName>
        <fullName evidence="4">Encoded protein</fullName>
    </recommendedName>
</protein>
<dbReference type="EMBL" id="MU070985">
    <property type="protein sequence ID" value="KAF5826371.1"/>
    <property type="molecule type" value="Genomic_DNA"/>
</dbReference>
<keyword evidence="1" id="KW-0732">Signal</keyword>
<sequence>MNFTCISPCSAFLYCTLAIRVGLQCVMADLRHPVCLLQVLPLIDEQMVSLVSKESEKDDVSTLHQVRCTADLNGHVNRET</sequence>
<feature type="signal peptide" evidence="1">
    <location>
        <begin position="1"/>
        <end position="18"/>
    </location>
</feature>
<organism evidence="2 3">
    <name type="scientific">Dunaliella salina</name>
    <name type="common">Green alga</name>
    <name type="synonym">Protococcus salinus</name>
    <dbReference type="NCBI Taxonomy" id="3046"/>
    <lineage>
        <taxon>Eukaryota</taxon>
        <taxon>Viridiplantae</taxon>
        <taxon>Chlorophyta</taxon>
        <taxon>core chlorophytes</taxon>
        <taxon>Chlorophyceae</taxon>
        <taxon>CS clade</taxon>
        <taxon>Chlamydomonadales</taxon>
        <taxon>Dunaliellaceae</taxon>
        <taxon>Dunaliella</taxon>
    </lineage>
</organism>
<keyword evidence="3" id="KW-1185">Reference proteome</keyword>
<name>A0ABQ7FVG1_DUNSA</name>
<feature type="chain" id="PRO_5045277826" description="Encoded protein" evidence="1">
    <location>
        <begin position="19"/>
        <end position="80"/>
    </location>
</feature>
<comment type="caution">
    <text evidence="2">The sequence shown here is derived from an EMBL/GenBank/DDBJ whole genome shotgun (WGS) entry which is preliminary data.</text>
</comment>
<accession>A0ABQ7FVG1</accession>
<evidence type="ECO:0008006" key="4">
    <source>
        <dbReference type="Google" id="ProtNLM"/>
    </source>
</evidence>
<reference evidence="2" key="1">
    <citation type="submission" date="2017-08" db="EMBL/GenBank/DDBJ databases">
        <authorList>
            <person name="Polle J.E."/>
            <person name="Barry K."/>
            <person name="Cushman J."/>
            <person name="Schmutz J."/>
            <person name="Tran D."/>
            <person name="Hathwaick L.T."/>
            <person name="Yim W.C."/>
            <person name="Jenkins J."/>
            <person name="Mckie-Krisberg Z.M."/>
            <person name="Prochnik S."/>
            <person name="Lindquist E."/>
            <person name="Dockter R.B."/>
            <person name="Adam C."/>
            <person name="Molina H."/>
            <person name="Bunkerborg J."/>
            <person name="Jin E."/>
            <person name="Buchheim M."/>
            <person name="Magnuson J."/>
        </authorList>
    </citation>
    <scope>NUCLEOTIDE SEQUENCE</scope>
    <source>
        <strain evidence="2">CCAP 19/18</strain>
    </source>
</reference>